<reference evidence="2" key="1">
    <citation type="submission" date="2016-06" db="EMBL/GenBank/DDBJ databases">
        <title>Parallel loss of symbiosis genes in relatives of nitrogen-fixing non-legume Parasponia.</title>
        <authorList>
            <person name="Van Velzen R."/>
            <person name="Holmer R."/>
            <person name="Bu F."/>
            <person name="Rutten L."/>
            <person name="Van Zeijl A."/>
            <person name="Liu W."/>
            <person name="Santuari L."/>
            <person name="Cao Q."/>
            <person name="Sharma T."/>
            <person name="Shen D."/>
            <person name="Roswanjaya Y."/>
            <person name="Wardhani T."/>
            <person name="Kalhor M.S."/>
            <person name="Jansen J."/>
            <person name="Van den Hoogen J."/>
            <person name="Gungor B."/>
            <person name="Hartog M."/>
            <person name="Hontelez J."/>
            <person name="Verver J."/>
            <person name="Yang W.-C."/>
            <person name="Schijlen E."/>
            <person name="Repin R."/>
            <person name="Schilthuizen M."/>
            <person name="Schranz E."/>
            <person name="Heidstra R."/>
            <person name="Miyata K."/>
            <person name="Fedorova E."/>
            <person name="Kohlen W."/>
            <person name="Bisseling T."/>
            <person name="Smit S."/>
            <person name="Geurts R."/>
        </authorList>
    </citation>
    <scope>NUCLEOTIDE SEQUENCE [LARGE SCALE GENOMIC DNA]</scope>
    <source>
        <strain evidence="2">cv. RG33-2</strain>
    </source>
</reference>
<organism evidence="1 2">
    <name type="scientific">Trema orientale</name>
    <name type="common">Charcoal tree</name>
    <name type="synonym">Celtis orientalis</name>
    <dbReference type="NCBI Taxonomy" id="63057"/>
    <lineage>
        <taxon>Eukaryota</taxon>
        <taxon>Viridiplantae</taxon>
        <taxon>Streptophyta</taxon>
        <taxon>Embryophyta</taxon>
        <taxon>Tracheophyta</taxon>
        <taxon>Spermatophyta</taxon>
        <taxon>Magnoliopsida</taxon>
        <taxon>eudicotyledons</taxon>
        <taxon>Gunneridae</taxon>
        <taxon>Pentapetalae</taxon>
        <taxon>rosids</taxon>
        <taxon>fabids</taxon>
        <taxon>Rosales</taxon>
        <taxon>Cannabaceae</taxon>
        <taxon>Trema</taxon>
    </lineage>
</organism>
<dbReference type="Proteomes" id="UP000237000">
    <property type="component" value="Unassembled WGS sequence"/>
</dbReference>
<comment type="caution">
    <text evidence="1">The sequence shown here is derived from an EMBL/GenBank/DDBJ whole genome shotgun (WGS) entry which is preliminary data.</text>
</comment>
<evidence type="ECO:0000313" key="1">
    <source>
        <dbReference type="EMBL" id="PON66086.1"/>
    </source>
</evidence>
<proteinExistence type="predicted"/>
<dbReference type="OrthoDB" id="10445458at2759"/>
<protein>
    <submittedName>
        <fullName evidence="1">Uncharacterized protein</fullName>
    </submittedName>
</protein>
<dbReference type="InParanoid" id="A0A2P5CYI0"/>
<dbReference type="AlphaFoldDB" id="A0A2P5CYI0"/>
<name>A0A2P5CYI0_TREOI</name>
<evidence type="ECO:0000313" key="2">
    <source>
        <dbReference type="Proteomes" id="UP000237000"/>
    </source>
</evidence>
<dbReference type="EMBL" id="JXTC01000315">
    <property type="protein sequence ID" value="PON66086.1"/>
    <property type="molecule type" value="Genomic_DNA"/>
</dbReference>
<gene>
    <name evidence="1" type="ORF">TorRG33x02_268960</name>
</gene>
<keyword evidence="2" id="KW-1185">Reference proteome</keyword>
<accession>A0A2P5CYI0</accession>
<sequence length="100" mass="11497">MATFDSDTMGLRYIYLDVCDNDTNPTRPVLSRLVVRIFAGDEKTEIGQNDIYDFFRRSGDRRQLLVIGRGVRQLDGASPVGLVAGRWLERRWRLPAVLRL</sequence>